<evidence type="ECO:0008006" key="4">
    <source>
        <dbReference type="Google" id="ProtNLM"/>
    </source>
</evidence>
<dbReference type="Gene3D" id="3.30.70.2970">
    <property type="entry name" value="Protein of unknown function (DUF541), domain 2"/>
    <property type="match status" value="1"/>
</dbReference>
<sequence>MKKLIAVLLLAGASMSAVAQEQENAISVVGQSNVSAVPDLFQFSLYVEEKGPVVAKLNSEVSDKTSKLVNFLLKQGVKEKDIQSLHVQLYPWYEHSDKGSEQKGFVLARQIRVSLRELNLYDKVLDGVLKLGATRIDGFQHNVENQQDLYLSALELAVKNAELRAEKLAASLGAKVGKVLSINEASSYRPSPVMLESRMMMKDASGSMAGEMNINAQVQVKFELIQ</sequence>
<evidence type="ECO:0000313" key="3">
    <source>
        <dbReference type="Proteomes" id="UP000606935"/>
    </source>
</evidence>
<comment type="caution">
    <text evidence="2">The sequence shown here is derived from an EMBL/GenBank/DDBJ whole genome shotgun (WGS) entry which is preliminary data.</text>
</comment>
<dbReference type="AlphaFoldDB" id="A0A917Z094"/>
<organism evidence="2 3">
    <name type="scientific">Bowmanella pacifica</name>
    <dbReference type="NCBI Taxonomy" id="502051"/>
    <lineage>
        <taxon>Bacteria</taxon>
        <taxon>Pseudomonadati</taxon>
        <taxon>Pseudomonadota</taxon>
        <taxon>Gammaproteobacteria</taxon>
        <taxon>Alteromonadales</taxon>
        <taxon>Alteromonadaceae</taxon>
        <taxon>Bowmanella</taxon>
    </lineage>
</organism>
<name>A0A917Z094_9ALTE</name>
<feature type="chain" id="PRO_5037586833" description="DUF541 domain-containing protein" evidence="1">
    <location>
        <begin position="20"/>
        <end position="226"/>
    </location>
</feature>
<dbReference type="GO" id="GO:0006974">
    <property type="term" value="P:DNA damage response"/>
    <property type="evidence" value="ECO:0007669"/>
    <property type="project" value="TreeGrafter"/>
</dbReference>
<proteinExistence type="predicted"/>
<dbReference type="Pfam" id="PF04402">
    <property type="entry name" value="SIMPL"/>
    <property type="match status" value="1"/>
</dbReference>
<protein>
    <recommendedName>
        <fullName evidence="4">DUF541 domain-containing protein</fullName>
    </recommendedName>
</protein>
<dbReference type="Proteomes" id="UP000606935">
    <property type="component" value="Unassembled WGS sequence"/>
</dbReference>
<dbReference type="EMBL" id="BMLS01000003">
    <property type="protein sequence ID" value="GGO69453.1"/>
    <property type="molecule type" value="Genomic_DNA"/>
</dbReference>
<evidence type="ECO:0000256" key="1">
    <source>
        <dbReference type="SAM" id="SignalP"/>
    </source>
</evidence>
<dbReference type="InterPro" id="IPR007497">
    <property type="entry name" value="SIMPL/DUF541"/>
</dbReference>
<evidence type="ECO:0000313" key="2">
    <source>
        <dbReference type="EMBL" id="GGO69453.1"/>
    </source>
</evidence>
<dbReference type="RefSeq" id="WP_188694342.1">
    <property type="nucleotide sequence ID" value="NZ_BMLS01000003.1"/>
</dbReference>
<reference evidence="2" key="1">
    <citation type="journal article" date="2014" name="Int. J. Syst. Evol. Microbiol.">
        <title>Complete genome sequence of Corynebacterium casei LMG S-19264T (=DSM 44701T), isolated from a smear-ripened cheese.</title>
        <authorList>
            <consortium name="US DOE Joint Genome Institute (JGI-PGF)"/>
            <person name="Walter F."/>
            <person name="Albersmeier A."/>
            <person name="Kalinowski J."/>
            <person name="Ruckert C."/>
        </authorList>
    </citation>
    <scope>NUCLEOTIDE SEQUENCE</scope>
    <source>
        <strain evidence="2">CGMCC 1.7086</strain>
    </source>
</reference>
<dbReference type="PANTHER" id="PTHR34387">
    <property type="entry name" value="SLR1258 PROTEIN"/>
    <property type="match status" value="1"/>
</dbReference>
<dbReference type="PANTHER" id="PTHR34387:SF1">
    <property type="entry name" value="PERIPLASMIC IMMUNOGENIC PROTEIN"/>
    <property type="match status" value="1"/>
</dbReference>
<reference evidence="2" key="2">
    <citation type="submission" date="2020-09" db="EMBL/GenBank/DDBJ databases">
        <authorList>
            <person name="Sun Q."/>
            <person name="Zhou Y."/>
        </authorList>
    </citation>
    <scope>NUCLEOTIDE SEQUENCE</scope>
    <source>
        <strain evidence="2">CGMCC 1.7086</strain>
    </source>
</reference>
<keyword evidence="1" id="KW-0732">Signal</keyword>
<gene>
    <name evidence="2" type="ORF">GCM10010982_20650</name>
</gene>
<feature type="signal peptide" evidence="1">
    <location>
        <begin position="1"/>
        <end position="19"/>
    </location>
</feature>
<dbReference type="Gene3D" id="3.30.110.170">
    <property type="entry name" value="Protein of unknown function (DUF541), domain 1"/>
    <property type="match status" value="1"/>
</dbReference>
<keyword evidence="3" id="KW-1185">Reference proteome</keyword>
<dbReference type="InterPro" id="IPR052022">
    <property type="entry name" value="26kDa_periplasmic_antigen"/>
</dbReference>
<accession>A0A917Z094</accession>